<dbReference type="InterPro" id="IPR000594">
    <property type="entry name" value="ThiF_NAD_FAD-bd"/>
</dbReference>
<dbReference type="EMBL" id="BPWL01000008">
    <property type="protein sequence ID" value="GJJ13317.1"/>
    <property type="molecule type" value="Genomic_DNA"/>
</dbReference>
<dbReference type="Pfam" id="PF00899">
    <property type="entry name" value="ThiF"/>
    <property type="match status" value="1"/>
</dbReference>
<keyword evidence="3" id="KW-1185">Reference proteome</keyword>
<dbReference type="InterPro" id="IPR045886">
    <property type="entry name" value="ThiF/MoeB/HesA"/>
</dbReference>
<accession>A0AAV5AI17</accession>
<dbReference type="GO" id="GO:0016925">
    <property type="term" value="P:protein sumoylation"/>
    <property type="evidence" value="ECO:0007669"/>
    <property type="project" value="TreeGrafter"/>
</dbReference>
<dbReference type="GO" id="GO:0031510">
    <property type="term" value="C:SUMO activating enzyme complex"/>
    <property type="evidence" value="ECO:0007669"/>
    <property type="project" value="TreeGrafter"/>
</dbReference>
<organism evidence="2 3">
    <name type="scientific">Clathrus columnatus</name>
    <dbReference type="NCBI Taxonomy" id="1419009"/>
    <lineage>
        <taxon>Eukaryota</taxon>
        <taxon>Fungi</taxon>
        <taxon>Dikarya</taxon>
        <taxon>Basidiomycota</taxon>
        <taxon>Agaricomycotina</taxon>
        <taxon>Agaricomycetes</taxon>
        <taxon>Phallomycetidae</taxon>
        <taxon>Phallales</taxon>
        <taxon>Clathraceae</taxon>
        <taxon>Clathrus</taxon>
    </lineage>
</organism>
<reference evidence="2" key="1">
    <citation type="submission" date="2021-10" db="EMBL/GenBank/DDBJ databases">
        <title>De novo Genome Assembly of Clathrus columnatus (Basidiomycota, Fungi) Using Illumina and Nanopore Sequence Data.</title>
        <authorList>
            <person name="Ogiso-Tanaka E."/>
            <person name="Itagaki H."/>
            <person name="Hosoya T."/>
            <person name="Hosaka K."/>
        </authorList>
    </citation>
    <scope>NUCLEOTIDE SEQUENCE</scope>
    <source>
        <strain evidence="2">MO-923</strain>
    </source>
</reference>
<comment type="caution">
    <text evidence="2">The sequence shown here is derived from an EMBL/GenBank/DDBJ whole genome shotgun (WGS) entry which is preliminary data.</text>
</comment>
<dbReference type="Gene3D" id="3.40.50.720">
    <property type="entry name" value="NAD(P)-binding Rossmann-like Domain"/>
    <property type="match status" value="1"/>
</dbReference>
<protein>
    <recommendedName>
        <fullName evidence="1">THIF-type NAD/FAD binding fold domain-containing protein</fullName>
    </recommendedName>
</protein>
<evidence type="ECO:0000313" key="2">
    <source>
        <dbReference type="EMBL" id="GJJ13317.1"/>
    </source>
</evidence>
<dbReference type="GO" id="GO:0019948">
    <property type="term" value="F:SUMO activating enzyme activity"/>
    <property type="evidence" value="ECO:0007669"/>
    <property type="project" value="TreeGrafter"/>
</dbReference>
<dbReference type="PANTHER" id="PTHR10953">
    <property type="entry name" value="UBIQUITIN-ACTIVATING ENZYME E1"/>
    <property type="match status" value="1"/>
</dbReference>
<dbReference type="AlphaFoldDB" id="A0AAV5AI17"/>
<proteinExistence type="predicted"/>
<dbReference type="GO" id="GO:0005737">
    <property type="term" value="C:cytoplasm"/>
    <property type="evidence" value="ECO:0007669"/>
    <property type="project" value="TreeGrafter"/>
</dbReference>
<evidence type="ECO:0000259" key="1">
    <source>
        <dbReference type="Pfam" id="PF00899"/>
    </source>
</evidence>
<name>A0AAV5AI17_9AGAM</name>
<evidence type="ECO:0000313" key="3">
    <source>
        <dbReference type="Proteomes" id="UP001050691"/>
    </source>
</evidence>
<sequence>MDVPTTPLTNGAAQTISEDEAALYDRQIRLWGFEAQQRMRNATICVINLRGVATETIKNIVLAGIGHLIVIDSNKITEEDLGAGFFFREDEVGQNRVDVARSRIQNLNPLVEVEAIAAVESLEWDPLIQRIDLLCLTDGTRQDITRFNDLCRKHNKAFYSGGSYGLTGYIFCDLIVHEYLPTNRSAISTEQPRANKQRVVYPSFADALLHNWKHMTRKQARHQNIDLVLYIMTLWLFQIQHDTLPTDARQIEGLISLSNSLIQSINIDSRILQTSPEDLLRTLSLTAIHEFSPVCAVLGGFLGQDILKTLGGRDPSIANLFIFDGRTGSGNTCRLNM</sequence>
<feature type="domain" description="THIF-type NAD/FAD binding fold" evidence="1">
    <location>
        <begin position="24"/>
        <end position="335"/>
    </location>
</feature>
<dbReference type="PANTHER" id="PTHR10953:SF162">
    <property type="entry name" value="SUMO-ACTIVATING ENZYME SUBUNIT 1"/>
    <property type="match status" value="1"/>
</dbReference>
<dbReference type="Proteomes" id="UP001050691">
    <property type="component" value="Unassembled WGS sequence"/>
</dbReference>
<dbReference type="InterPro" id="IPR035985">
    <property type="entry name" value="Ubiquitin-activating_enz"/>
</dbReference>
<dbReference type="SUPFAM" id="SSF69572">
    <property type="entry name" value="Activating enzymes of the ubiquitin-like proteins"/>
    <property type="match status" value="1"/>
</dbReference>
<gene>
    <name evidence="2" type="ORF">Clacol_007569</name>
</gene>